<dbReference type="InterPro" id="IPR007657">
    <property type="entry name" value="Glycosyltransferase_61"/>
</dbReference>
<accession>A0ABT1W8I6</accession>
<keyword evidence="1" id="KW-0328">Glycosyltransferase</keyword>
<dbReference type="RefSeq" id="WP_422864692.1">
    <property type="nucleotide sequence ID" value="NZ_JAMSKV010000010.1"/>
</dbReference>
<dbReference type="InterPro" id="IPR049625">
    <property type="entry name" value="Glyco_transf_61_cat"/>
</dbReference>
<evidence type="ECO:0000313" key="6">
    <source>
        <dbReference type="EMBL" id="MCQ8279206.1"/>
    </source>
</evidence>
<evidence type="ECO:0000256" key="2">
    <source>
        <dbReference type="ARBA" id="ARBA00022679"/>
    </source>
</evidence>
<evidence type="ECO:0000313" key="7">
    <source>
        <dbReference type="Proteomes" id="UP001524587"/>
    </source>
</evidence>
<keyword evidence="2" id="KW-0808">Transferase</keyword>
<proteinExistence type="predicted"/>
<dbReference type="PANTHER" id="PTHR20961">
    <property type="entry name" value="GLYCOSYLTRANSFERASE"/>
    <property type="match status" value="1"/>
</dbReference>
<keyword evidence="3" id="KW-0325">Glycoprotein</keyword>
<comment type="caution">
    <text evidence="6">The sequence shown here is derived from an EMBL/GenBank/DDBJ whole genome shotgun (WGS) entry which is preliminary data.</text>
</comment>
<organism evidence="6 7">
    <name type="scientific">Endosaccharibacter trunci</name>
    <dbReference type="NCBI Taxonomy" id="2812733"/>
    <lineage>
        <taxon>Bacteria</taxon>
        <taxon>Pseudomonadati</taxon>
        <taxon>Pseudomonadota</taxon>
        <taxon>Alphaproteobacteria</taxon>
        <taxon>Acetobacterales</taxon>
        <taxon>Acetobacteraceae</taxon>
        <taxon>Endosaccharibacter</taxon>
    </lineage>
</organism>
<reference evidence="6 7" key="1">
    <citation type="submission" date="2022-06" db="EMBL/GenBank/DDBJ databases">
        <title>Endosaccharibacter gen. nov., sp. nov., endophytic bacteria isolated from sugarcane.</title>
        <authorList>
            <person name="Pitiwittayakul N."/>
            <person name="Yukphan P."/>
            <person name="Charoenyingcharoen P."/>
            <person name="Tanasupawat S."/>
        </authorList>
    </citation>
    <scope>NUCLEOTIDE SEQUENCE [LARGE SCALE GENOMIC DNA]</scope>
    <source>
        <strain evidence="6 7">KSS8</strain>
    </source>
</reference>
<evidence type="ECO:0000256" key="1">
    <source>
        <dbReference type="ARBA" id="ARBA00022676"/>
    </source>
</evidence>
<gene>
    <name evidence="6" type="ORF">NFI95_12200</name>
</gene>
<feature type="domain" description="Glycosyltransferase 61 catalytic" evidence="5">
    <location>
        <begin position="159"/>
        <end position="345"/>
    </location>
</feature>
<keyword evidence="7" id="KW-1185">Reference proteome</keyword>
<feature type="region of interest" description="Disordered" evidence="4">
    <location>
        <begin position="407"/>
        <end position="428"/>
    </location>
</feature>
<evidence type="ECO:0000256" key="3">
    <source>
        <dbReference type="ARBA" id="ARBA00023180"/>
    </source>
</evidence>
<dbReference type="Proteomes" id="UP001524587">
    <property type="component" value="Unassembled WGS sequence"/>
</dbReference>
<protein>
    <submittedName>
        <fullName evidence="6">Glycosyltransferase family 61 protein</fullName>
    </submittedName>
</protein>
<name>A0ABT1W8I6_9PROT</name>
<dbReference type="Pfam" id="PF04577">
    <property type="entry name" value="Glyco_transf_61"/>
    <property type="match status" value="1"/>
</dbReference>
<dbReference type="EMBL" id="JAMSKV010000010">
    <property type="protein sequence ID" value="MCQ8279206.1"/>
    <property type="molecule type" value="Genomic_DNA"/>
</dbReference>
<evidence type="ECO:0000259" key="5">
    <source>
        <dbReference type="Pfam" id="PF04577"/>
    </source>
</evidence>
<evidence type="ECO:0000256" key="4">
    <source>
        <dbReference type="SAM" id="MobiDB-lite"/>
    </source>
</evidence>
<sequence length="428" mass="47407">MTGMVYVSCAKAELYRNGSWYDDPIFLNELTHGTAARHAPDVIAEIFPPYQYERPVPMLLGGGTDELQHVASVAHSTAESFKTGPATVLARVGDCCVSRSVIYLLRDNETFIIYETHRPSDRGVSHLRNENEIRLVDDYKRHDPFIAYLWVGSAGSMNYGHWLVDDLPRLAALTELRRLRPYAKIVIVTPECGPKLDALHAQTAGAIAAMLDIDNVELMTVARDARIFFQELYFVSPPTHHPVLKSPDAMNFVADYLQAATGSLSSAGGTLPRRLFVGREWTGARDLANQHEIAEMLSGHGFVSVETGTMPVLEQTRLFSHAEIVIGCMGASMTNSLFCPEGAGIGYISPHGWIETFYWDLASTRRQRYVACYGPSTPQDAPAWQKNFRVNPAHVQQMLDELAGNAETPTAKQSMAEDPAATFNPFRT</sequence>